<evidence type="ECO:0000256" key="4">
    <source>
        <dbReference type="ARBA" id="ARBA00022989"/>
    </source>
</evidence>
<dbReference type="Proteomes" id="UP000035721">
    <property type="component" value="Unassembled WGS sequence"/>
</dbReference>
<keyword evidence="4 6" id="KW-1133">Transmembrane helix</keyword>
<evidence type="ECO:0000256" key="3">
    <source>
        <dbReference type="ARBA" id="ARBA00022692"/>
    </source>
</evidence>
<dbReference type="InterPro" id="IPR019108">
    <property type="entry name" value="Caa3_assmbl_CtaG-rel"/>
</dbReference>
<evidence type="ECO:0000313" key="8">
    <source>
        <dbReference type="Proteomes" id="UP000035721"/>
    </source>
</evidence>
<dbReference type="OrthoDB" id="5241646at2"/>
<accession>A0A077LXA6</accession>
<name>A0A077LXA6_9MICO</name>
<evidence type="ECO:0000256" key="1">
    <source>
        <dbReference type="ARBA" id="ARBA00004651"/>
    </source>
</evidence>
<evidence type="ECO:0000256" key="5">
    <source>
        <dbReference type="ARBA" id="ARBA00023136"/>
    </source>
</evidence>
<organism evidence="7 8">
    <name type="scientific">Nostocoides japonicum T1-X7</name>
    <dbReference type="NCBI Taxonomy" id="1194083"/>
    <lineage>
        <taxon>Bacteria</taxon>
        <taxon>Bacillati</taxon>
        <taxon>Actinomycetota</taxon>
        <taxon>Actinomycetes</taxon>
        <taxon>Micrococcales</taxon>
        <taxon>Intrasporangiaceae</taxon>
        <taxon>Nostocoides</taxon>
    </lineage>
</organism>
<evidence type="ECO:0000256" key="6">
    <source>
        <dbReference type="SAM" id="Phobius"/>
    </source>
</evidence>
<evidence type="ECO:0000313" key="7">
    <source>
        <dbReference type="EMBL" id="CCH78316.1"/>
    </source>
</evidence>
<keyword evidence="3 6" id="KW-0812">Transmembrane</keyword>
<dbReference type="EMBL" id="CAJB01000194">
    <property type="protein sequence ID" value="CCH78316.1"/>
    <property type="molecule type" value="Genomic_DNA"/>
</dbReference>
<dbReference type="GO" id="GO:0005886">
    <property type="term" value="C:plasma membrane"/>
    <property type="evidence" value="ECO:0007669"/>
    <property type="project" value="UniProtKB-SubCell"/>
</dbReference>
<keyword evidence="2" id="KW-1003">Cell membrane</keyword>
<evidence type="ECO:0000256" key="2">
    <source>
        <dbReference type="ARBA" id="ARBA00022475"/>
    </source>
</evidence>
<sequence>MFPLVASVLSAAVLTIAFTSDWYARAQVSATSWALLQLTALVIGLLVNLPLLSEDLLPAWCGPGLKTFLAFADGLLDAIPGIVVMTTVDKWVGGALLAVAEAVGVPMIFAVLAGWVRSDEREAAAVDARLDAQEASGDRGLTTPWWLADPDLARRREE</sequence>
<proteinExistence type="predicted"/>
<comment type="caution">
    <text evidence="7">The sequence shown here is derived from an EMBL/GenBank/DDBJ whole genome shotgun (WGS) entry which is preliminary data.</text>
</comment>
<keyword evidence="8" id="KW-1185">Reference proteome</keyword>
<protein>
    <submittedName>
        <fullName evidence="7">Uncharacterized protein</fullName>
    </submittedName>
</protein>
<feature type="transmembrane region" description="Helical" evidence="6">
    <location>
        <begin position="91"/>
        <end position="116"/>
    </location>
</feature>
<dbReference type="AlphaFoldDB" id="A0A077LXA6"/>
<reference evidence="7 8" key="1">
    <citation type="journal article" date="2013" name="ISME J.">
        <title>A metabolic model for members of the genus Tetrasphaera involved in enhanced biological phosphorus removal.</title>
        <authorList>
            <person name="Kristiansen R."/>
            <person name="Nguyen H.T.T."/>
            <person name="Saunders A.M."/>
            <person name="Nielsen J.L."/>
            <person name="Wimmer R."/>
            <person name="Le V.Q."/>
            <person name="McIlroy S.J."/>
            <person name="Petrovski S."/>
            <person name="Seviour R.J."/>
            <person name="Calteau A."/>
            <person name="Nielsen K.L."/>
            <person name="Nielsen P.H."/>
        </authorList>
    </citation>
    <scope>NUCLEOTIDE SEQUENCE [LARGE SCALE GENOMIC DNA]</scope>
    <source>
        <strain evidence="7 8">T1-X7</strain>
    </source>
</reference>
<dbReference type="Pfam" id="PF09678">
    <property type="entry name" value="Caa3_CtaG"/>
    <property type="match status" value="1"/>
</dbReference>
<comment type="subcellular location">
    <subcellularLocation>
        <location evidence="1">Cell membrane</location>
        <topology evidence="1">Multi-pass membrane protein</topology>
    </subcellularLocation>
</comment>
<feature type="transmembrane region" description="Helical" evidence="6">
    <location>
        <begin position="35"/>
        <end position="53"/>
    </location>
</feature>
<dbReference type="STRING" id="1194083.BN12_2730001"/>
<gene>
    <name evidence="7" type="ORF">BN12_2730001</name>
</gene>
<keyword evidence="5 6" id="KW-0472">Membrane</keyword>